<keyword evidence="8" id="KW-0375">Hydrogen ion transport</keyword>
<evidence type="ECO:0000256" key="2">
    <source>
        <dbReference type="ARBA" id="ARBA00005712"/>
    </source>
</evidence>
<sequence>MAQLEVDVVAADGKVWSGSARQVSAPAADGDVGILAGHTPLLSVLRPGAVRVVPVDGGATLSWHVDGGFMSVDSDQVTVVVDSVAKATTAAATGH</sequence>
<keyword evidence="12" id="KW-1185">Reference proteome</keyword>
<organism evidence="11 12">
    <name type="scientific">Cellulomonas phragmiteti</name>
    <dbReference type="NCBI Taxonomy" id="478780"/>
    <lineage>
        <taxon>Bacteria</taxon>
        <taxon>Bacillati</taxon>
        <taxon>Actinomycetota</taxon>
        <taxon>Actinomycetes</taxon>
        <taxon>Micrococcales</taxon>
        <taxon>Cellulomonadaceae</taxon>
        <taxon>Cellulomonas</taxon>
    </lineage>
</organism>
<name>A0ABQ4DRF0_9CELL</name>
<protein>
    <recommendedName>
        <fullName evidence="8">ATP synthase epsilon chain</fullName>
    </recommendedName>
    <alternativeName>
        <fullName evidence="8">ATP synthase F1 sector epsilon subunit</fullName>
    </alternativeName>
    <alternativeName>
        <fullName evidence="8">F-ATPase epsilon subunit</fullName>
    </alternativeName>
</protein>
<gene>
    <name evidence="8" type="primary">atpC</name>
    <name evidence="11" type="ORF">Cph01nite_32580</name>
</gene>
<keyword evidence="7 8" id="KW-0066">ATP synthesis</keyword>
<dbReference type="NCBIfam" id="NF009977">
    <property type="entry name" value="PRK13442.1"/>
    <property type="match status" value="1"/>
</dbReference>
<evidence type="ECO:0000256" key="5">
    <source>
        <dbReference type="ARBA" id="ARBA00023136"/>
    </source>
</evidence>
<dbReference type="InterPro" id="IPR001469">
    <property type="entry name" value="ATP_synth_F1_dsu/esu"/>
</dbReference>
<dbReference type="Proteomes" id="UP000614741">
    <property type="component" value="Unassembled WGS sequence"/>
</dbReference>
<dbReference type="PANTHER" id="PTHR13822:SF10">
    <property type="entry name" value="ATP SYNTHASE EPSILON CHAIN, CHLOROPLASTIC"/>
    <property type="match status" value="1"/>
</dbReference>
<dbReference type="InterPro" id="IPR020546">
    <property type="entry name" value="ATP_synth_F1_dsu/esu_N"/>
</dbReference>
<dbReference type="InterPro" id="IPR036771">
    <property type="entry name" value="ATPsynth_dsu/esu_N"/>
</dbReference>
<dbReference type="Gene3D" id="2.60.15.10">
    <property type="entry name" value="F0F1 ATP synthase delta/epsilon subunit, N-terminal"/>
    <property type="match status" value="1"/>
</dbReference>
<keyword evidence="3 8" id="KW-0813">Transport</keyword>
<keyword evidence="8" id="KW-1003">Cell membrane</keyword>
<comment type="subunit">
    <text evidence="8 9">F-type ATPases have 2 components, CF(1) - the catalytic core - and CF(0) - the membrane proton channel. CF(1) has five subunits: alpha(3), beta(3), gamma(1), delta(1), epsilon(1). CF(0) has three main subunits: a, b and c.</text>
</comment>
<evidence type="ECO:0000256" key="8">
    <source>
        <dbReference type="HAMAP-Rule" id="MF_00530"/>
    </source>
</evidence>
<evidence type="ECO:0000256" key="6">
    <source>
        <dbReference type="ARBA" id="ARBA00023196"/>
    </source>
</evidence>
<proteinExistence type="inferred from homology"/>
<dbReference type="HAMAP" id="MF_00530">
    <property type="entry name" value="ATP_synth_epsil_bac"/>
    <property type="match status" value="1"/>
</dbReference>
<dbReference type="RefSeq" id="WP_203675779.1">
    <property type="nucleotide sequence ID" value="NZ_BONP01000027.1"/>
</dbReference>
<dbReference type="Pfam" id="PF02823">
    <property type="entry name" value="ATP-synt_DE_N"/>
    <property type="match status" value="1"/>
</dbReference>
<evidence type="ECO:0000256" key="7">
    <source>
        <dbReference type="ARBA" id="ARBA00023310"/>
    </source>
</evidence>
<dbReference type="SUPFAM" id="SSF51344">
    <property type="entry name" value="Epsilon subunit of F1F0-ATP synthase N-terminal domain"/>
    <property type="match status" value="1"/>
</dbReference>
<evidence type="ECO:0000256" key="1">
    <source>
        <dbReference type="ARBA" id="ARBA00004202"/>
    </source>
</evidence>
<comment type="caution">
    <text evidence="11">The sequence shown here is derived from an EMBL/GenBank/DDBJ whole genome shotgun (WGS) entry which is preliminary data.</text>
</comment>
<reference evidence="11 12" key="1">
    <citation type="submission" date="2021-01" db="EMBL/GenBank/DDBJ databases">
        <title>Whole genome shotgun sequence of Cellulomonas phragmiteti NBRC 110785.</title>
        <authorList>
            <person name="Komaki H."/>
            <person name="Tamura T."/>
        </authorList>
    </citation>
    <scope>NUCLEOTIDE SEQUENCE [LARGE SCALE GENOMIC DNA]</scope>
    <source>
        <strain evidence="11 12">NBRC 110785</strain>
    </source>
</reference>
<comment type="subcellular location">
    <subcellularLocation>
        <location evidence="1 8">Cell membrane</location>
        <topology evidence="1 8">Peripheral membrane protein</topology>
    </subcellularLocation>
</comment>
<accession>A0ABQ4DRF0</accession>
<comment type="function">
    <text evidence="8">Produces ATP from ADP in the presence of a proton gradient across the membrane.</text>
</comment>
<evidence type="ECO:0000313" key="12">
    <source>
        <dbReference type="Proteomes" id="UP000614741"/>
    </source>
</evidence>
<evidence type="ECO:0000256" key="4">
    <source>
        <dbReference type="ARBA" id="ARBA00023065"/>
    </source>
</evidence>
<dbReference type="EMBL" id="BONP01000027">
    <property type="protein sequence ID" value="GIG41496.1"/>
    <property type="molecule type" value="Genomic_DNA"/>
</dbReference>
<evidence type="ECO:0000256" key="9">
    <source>
        <dbReference type="RuleBase" id="RU003656"/>
    </source>
</evidence>
<keyword evidence="5 8" id="KW-0472">Membrane</keyword>
<evidence type="ECO:0000256" key="3">
    <source>
        <dbReference type="ARBA" id="ARBA00022448"/>
    </source>
</evidence>
<dbReference type="PANTHER" id="PTHR13822">
    <property type="entry name" value="ATP SYNTHASE DELTA/EPSILON CHAIN"/>
    <property type="match status" value="1"/>
</dbReference>
<dbReference type="NCBIfam" id="TIGR01216">
    <property type="entry name" value="ATP_synt_epsi"/>
    <property type="match status" value="1"/>
</dbReference>
<feature type="domain" description="ATP synthase F1 complex delta/epsilon subunit N-terminal" evidence="10">
    <location>
        <begin position="4"/>
        <end position="83"/>
    </location>
</feature>
<evidence type="ECO:0000259" key="10">
    <source>
        <dbReference type="Pfam" id="PF02823"/>
    </source>
</evidence>
<keyword evidence="6 8" id="KW-0139">CF(1)</keyword>
<evidence type="ECO:0000313" key="11">
    <source>
        <dbReference type="EMBL" id="GIG41496.1"/>
    </source>
</evidence>
<dbReference type="CDD" id="cd12152">
    <property type="entry name" value="F1-ATPase_delta"/>
    <property type="match status" value="1"/>
</dbReference>
<keyword evidence="4 8" id="KW-0406">Ion transport</keyword>
<comment type="similarity">
    <text evidence="2 8 9">Belongs to the ATPase epsilon chain family.</text>
</comment>